<dbReference type="EMBL" id="JAZDQT010000001">
    <property type="protein sequence ID" value="MEE1943836.1"/>
    <property type="molecule type" value="Genomic_DNA"/>
</dbReference>
<dbReference type="SUPFAM" id="SSF47384">
    <property type="entry name" value="Homodimeric domain of signal transducing histidine kinase"/>
    <property type="match status" value="1"/>
</dbReference>
<dbReference type="RefSeq" id="WP_330106236.1">
    <property type="nucleotide sequence ID" value="NZ_JAZDQT010000001.1"/>
</dbReference>
<dbReference type="InterPro" id="IPR029016">
    <property type="entry name" value="GAF-like_dom_sf"/>
</dbReference>
<dbReference type="SMART" id="SM00387">
    <property type="entry name" value="HATPase_c"/>
    <property type="match status" value="1"/>
</dbReference>
<evidence type="ECO:0000313" key="5">
    <source>
        <dbReference type="EMBL" id="MEE1943836.1"/>
    </source>
</evidence>
<dbReference type="SUPFAM" id="SSF55874">
    <property type="entry name" value="ATPase domain of HSP90 chaperone/DNA topoisomerase II/histidine kinase"/>
    <property type="match status" value="1"/>
</dbReference>
<name>A0ABU7I395_9SPHI</name>
<dbReference type="EC" id="2.7.13.3" evidence="2"/>
<dbReference type="Pfam" id="PF13185">
    <property type="entry name" value="GAF_2"/>
    <property type="match status" value="1"/>
</dbReference>
<dbReference type="InterPro" id="IPR005467">
    <property type="entry name" value="His_kinase_dom"/>
</dbReference>
<dbReference type="InterPro" id="IPR036890">
    <property type="entry name" value="HATPase_C_sf"/>
</dbReference>
<dbReference type="InterPro" id="IPR003661">
    <property type="entry name" value="HisK_dim/P_dom"/>
</dbReference>
<accession>A0ABU7I395</accession>
<organism evidence="5 6">
    <name type="scientific">Pedobacter albus</name>
    <dbReference type="NCBI Taxonomy" id="3113905"/>
    <lineage>
        <taxon>Bacteria</taxon>
        <taxon>Pseudomonadati</taxon>
        <taxon>Bacteroidota</taxon>
        <taxon>Sphingobacteriia</taxon>
        <taxon>Sphingobacteriales</taxon>
        <taxon>Sphingobacteriaceae</taxon>
        <taxon>Pedobacter</taxon>
    </lineage>
</organism>
<dbReference type="PANTHER" id="PTHR43547">
    <property type="entry name" value="TWO-COMPONENT HISTIDINE KINASE"/>
    <property type="match status" value="1"/>
</dbReference>
<dbReference type="GO" id="GO:0016301">
    <property type="term" value="F:kinase activity"/>
    <property type="evidence" value="ECO:0007669"/>
    <property type="project" value="UniProtKB-KW"/>
</dbReference>
<evidence type="ECO:0000256" key="3">
    <source>
        <dbReference type="ARBA" id="ARBA00022553"/>
    </source>
</evidence>
<gene>
    <name evidence="5" type="ORF">VRU48_01875</name>
</gene>
<dbReference type="PANTHER" id="PTHR43547:SF2">
    <property type="entry name" value="HYBRID SIGNAL TRANSDUCTION HISTIDINE KINASE C"/>
    <property type="match status" value="1"/>
</dbReference>
<keyword evidence="3" id="KW-0597">Phosphoprotein</keyword>
<dbReference type="SMART" id="SM00388">
    <property type="entry name" value="HisKA"/>
    <property type="match status" value="1"/>
</dbReference>
<dbReference type="Gene3D" id="3.30.450.40">
    <property type="match status" value="1"/>
</dbReference>
<dbReference type="InterPro" id="IPR003018">
    <property type="entry name" value="GAF"/>
</dbReference>
<keyword evidence="5" id="KW-0808">Transferase</keyword>
<dbReference type="Gene3D" id="1.10.287.130">
    <property type="match status" value="1"/>
</dbReference>
<dbReference type="InterPro" id="IPR003594">
    <property type="entry name" value="HATPase_dom"/>
</dbReference>
<evidence type="ECO:0000259" key="4">
    <source>
        <dbReference type="PROSITE" id="PS50109"/>
    </source>
</evidence>
<keyword evidence="5" id="KW-0418">Kinase</keyword>
<evidence type="ECO:0000256" key="2">
    <source>
        <dbReference type="ARBA" id="ARBA00012438"/>
    </source>
</evidence>
<evidence type="ECO:0000256" key="1">
    <source>
        <dbReference type="ARBA" id="ARBA00000085"/>
    </source>
</evidence>
<dbReference type="PROSITE" id="PS50109">
    <property type="entry name" value="HIS_KIN"/>
    <property type="match status" value="1"/>
</dbReference>
<comment type="caution">
    <text evidence="5">The sequence shown here is derived from an EMBL/GenBank/DDBJ whole genome shotgun (WGS) entry which is preliminary data.</text>
</comment>
<dbReference type="CDD" id="cd00082">
    <property type="entry name" value="HisKA"/>
    <property type="match status" value="1"/>
</dbReference>
<evidence type="ECO:0000313" key="6">
    <source>
        <dbReference type="Proteomes" id="UP001336835"/>
    </source>
</evidence>
<dbReference type="PRINTS" id="PR00344">
    <property type="entry name" value="BCTRLSENSOR"/>
</dbReference>
<sequence length="395" mass="43772">MNNLANQQPPIPTHEHLRLQKLYSYSIVQTPPENPFDNIAQLAAQLFDAPMAQLSFVDSDHVFVKSNIGALHANDIPREESLAALAISTNEPTLFNQARTTAAHRFLTANNIAFYLAVPLLSPEGLAIGALSVFDTRPQEIASQKLGMLKSLAALVIDFLEMRLSSRLVAYVQTDLTNKLAHDLKNPNTTISLATEIIKKKIDDADIVNNFADRIKSATGNILANIDQAMEVSQIENGNFRLSMQEVNIQDLLKLVISDFDLRLQQKHLKVYLNSSTSTLVTGDAKRLRDAFAQLLSNAITYSYPHAKIYIELSKADENLMIVFKDEGQGLSEADMRKLFIKFAKLSAIPTHKEYSHGVGLSIARTLIELHKGKIWATSEGKDTGASFYVTLPLN</sequence>
<dbReference type="SUPFAM" id="SSF55781">
    <property type="entry name" value="GAF domain-like"/>
    <property type="match status" value="1"/>
</dbReference>
<proteinExistence type="predicted"/>
<keyword evidence="6" id="KW-1185">Reference proteome</keyword>
<dbReference type="Gene3D" id="3.30.565.10">
    <property type="entry name" value="Histidine kinase-like ATPase, C-terminal domain"/>
    <property type="match status" value="1"/>
</dbReference>
<protein>
    <recommendedName>
        <fullName evidence="2">histidine kinase</fullName>
        <ecNumber evidence="2">2.7.13.3</ecNumber>
    </recommendedName>
</protein>
<reference evidence="5 6" key="1">
    <citation type="submission" date="2024-01" db="EMBL/GenBank/DDBJ databases">
        <title>Pedobacter sp. nov., isolated from fresh soil.</title>
        <authorList>
            <person name="Le N.T.T."/>
        </authorList>
    </citation>
    <scope>NUCLEOTIDE SEQUENCE [LARGE SCALE GENOMIC DNA]</scope>
    <source>
        <strain evidence="5 6">KR3-3</strain>
    </source>
</reference>
<feature type="domain" description="Histidine kinase" evidence="4">
    <location>
        <begin position="179"/>
        <end position="395"/>
    </location>
</feature>
<dbReference type="InterPro" id="IPR004358">
    <property type="entry name" value="Sig_transdc_His_kin-like_C"/>
</dbReference>
<dbReference type="Proteomes" id="UP001336835">
    <property type="component" value="Unassembled WGS sequence"/>
</dbReference>
<dbReference type="Pfam" id="PF02518">
    <property type="entry name" value="HATPase_c"/>
    <property type="match status" value="1"/>
</dbReference>
<comment type="catalytic activity">
    <reaction evidence="1">
        <text>ATP + protein L-histidine = ADP + protein N-phospho-L-histidine.</text>
        <dbReference type="EC" id="2.7.13.3"/>
    </reaction>
</comment>
<dbReference type="InterPro" id="IPR036097">
    <property type="entry name" value="HisK_dim/P_sf"/>
</dbReference>